<gene>
    <name evidence="6" type="ORF">M0M57_03975</name>
</gene>
<organism evidence="6 7">
    <name type="scientific">Flavobacterium azooxidireducens</name>
    <dbReference type="NCBI Taxonomy" id="1871076"/>
    <lineage>
        <taxon>Bacteria</taxon>
        <taxon>Pseudomonadati</taxon>
        <taxon>Bacteroidota</taxon>
        <taxon>Flavobacteriia</taxon>
        <taxon>Flavobacteriales</taxon>
        <taxon>Flavobacteriaceae</taxon>
        <taxon>Flavobacterium</taxon>
    </lineage>
</organism>
<sequence length="466" mass="53505">MKRILPILLFFSAISWSQNSPADSILTLDAYLGYVKQFHPLVKQANLEVSQAQAGIIAARGGFDPKIEVDYENKQFKSTEYYDLLNATFKIPTWYGIEIKAGFDQMEGVYLNPQNTVPPNGLAMAGISVPLGQGLLINNRMADLRKAKIYANLSQAERDLEVANVLYAAANSYFNWYRSYNEYKLYETFLKNSEERFNGIRGLITAGDRPAIDSIEAGILVKSRKLSLEQSRLKLLKSKLELSNFLWFENNLPVELQDGISPESELEKKVENTLQTNGLLLADIDFQNHPKIRSLQNKVSILEVDKRLKGDLLKPTINLNYNYLSEPEFVRDFNTVNYKYGVNFSFPLFLRKERGNFKIAKLKLQDAELDLKFEDQVLRNKIDYQLEEIRSLKNQISIASELVNDFNTMLDAEERMFFYGESSLFLINSRENSLLSTSLQQIETEFRFFVANADLFKLIANPQFNN</sequence>
<dbReference type="PANTHER" id="PTHR30026:SF20">
    <property type="entry name" value="OUTER MEMBRANE PROTEIN TOLC"/>
    <property type="match status" value="1"/>
</dbReference>
<reference evidence="6" key="1">
    <citation type="submission" date="2022-04" db="EMBL/GenBank/DDBJ databases">
        <title>Consumption of N2O by Flavobacterium azooxidireducens sp. nov. isolated from Decomposing Leaf Litter of Phragmites australis (Cav.).</title>
        <authorList>
            <person name="Behrendt U."/>
            <person name="Spanner T."/>
            <person name="Augustin J."/>
            <person name="Horn M.A."/>
            <person name="Kolb S."/>
            <person name="Ulrich A."/>
        </authorList>
    </citation>
    <scope>NUCLEOTIDE SEQUENCE</scope>
    <source>
        <strain evidence="6">IGB 4-14</strain>
    </source>
</reference>
<dbReference type="RefSeq" id="WP_248435591.1">
    <property type="nucleotide sequence ID" value="NZ_CP096205.1"/>
</dbReference>
<dbReference type="EMBL" id="CP096205">
    <property type="protein sequence ID" value="UPQ79998.1"/>
    <property type="molecule type" value="Genomic_DNA"/>
</dbReference>
<keyword evidence="7" id="KW-1185">Reference proteome</keyword>
<evidence type="ECO:0000313" key="6">
    <source>
        <dbReference type="EMBL" id="UPQ79998.1"/>
    </source>
</evidence>
<proteinExistence type="predicted"/>
<keyword evidence="4" id="KW-0472">Membrane</keyword>
<keyword evidence="2" id="KW-1134">Transmembrane beta strand</keyword>
<name>A0ABY4KGR1_9FLAO</name>
<comment type="subcellular location">
    <subcellularLocation>
        <location evidence="1">Cell outer membrane</location>
    </subcellularLocation>
</comment>
<evidence type="ECO:0000313" key="7">
    <source>
        <dbReference type="Proteomes" id="UP000830583"/>
    </source>
</evidence>
<evidence type="ECO:0000256" key="1">
    <source>
        <dbReference type="ARBA" id="ARBA00004442"/>
    </source>
</evidence>
<evidence type="ECO:0000256" key="4">
    <source>
        <dbReference type="ARBA" id="ARBA00023136"/>
    </source>
</evidence>
<evidence type="ECO:0000256" key="2">
    <source>
        <dbReference type="ARBA" id="ARBA00022452"/>
    </source>
</evidence>
<keyword evidence="5" id="KW-0998">Cell outer membrane</keyword>
<dbReference type="SUPFAM" id="SSF56954">
    <property type="entry name" value="Outer membrane efflux proteins (OEP)"/>
    <property type="match status" value="1"/>
</dbReference>
<dbReference type="InterPro" id="IPR051906">
    <property type="entry name" value="TolC-like"/>
</dbReference>
<dbReference type="Gene3D" id="1.20.1600.10">
    <property type="entry name" value="Outer membrane efflux proteins (OEP)"/>
    <property type="match status" value="1"/>
</dbReference>
<dbReference type="PANTHER" id="PTHR30026">
    <property type="entry name" value="OUTER MEMBRANE PROTEIN TOLC"/>
    <property type="match status" value="1"/>
</dbReference>
<evidence type="ECO:0000256" key="3">
    <source>
        <dbReference type="ARBA" id="ARBA00022692"/>
    </source>
</evidence>
<evidence type="ECO:0000256" key="5">
    <source>
        <dbReference type="ARBA" id="ARBA00023237"/>
    </source>
</evidence>
<dbReference type="Proteomes" id="UP000830583">
    <property type="component" value="Chromosome"/>
</dbReference>
<protein>
    <submittedName>
        <fullName evidence="6">TolC family protein</fullName>
    </submittedName>
</protein>
<accession>A0ABY4KGR1</accession>
<keyword evidence="3" id="KW-0812">Transmembrane</keyword>